<dbReference type="eggNOG" id="ENOG5032AEX">
    <property type="taxonomic scope" value="Bacteria"/>
</dbReference>
<gene>
    <name evidence="2" type="ordered locus">Cwoe_4539</name>
</gene>
<dbReference type="EMBL" id="CP001854">
    <property type="protein sequence ID" value="ADB52952.1"/>
    <property type="molecule type" value="Genomic_DNA"/>
</dbReference>
<name>D3F8V7_CONWI</name>
<keyword evidence="1" id="KW-1133">Transmembrane helix</keyword>
<sequence>MTVRAVGGDMPRWRDASGQAAVEFVALLPIVVAVALGILQALAAGAADELADHAALSGAIALAQGRDAAAAARRALPGWARDRLEVTVRGTRVHVRLTPRSLLPGLGDRLRASASADAGTER</sequence>
<dbReference type="KEGG" id="cwo:Cwoe_4539"/>
<keyword evidence="1" id="KW-0812">Transmembrane</keyword>
<dbReference type="RefSeq" id="WP_012936003.1">
    <property type="nucleotide sequence ID" value="NC_013739.1"/>
</dbReference>
<accession>D3F8V7</accession>
<organism evidence="2 3">
    <name type="scientific">Conexibacter woesei (strain DSM 14684 / CCUG 47730 / CIP 108061 / JCM 11494 / NBRC 100937 / ID131577)</name>
    <dbReference type="NCBI Taxonomy" id="469383"/>
    <lineage>
        <taxon>Bacteria</taxon>
        <taxon>Bacillati</taxon>
        <taxon>Actinomycetota</taxon>
        <taxon>Thermoleophilia</taxon>
        <taxon>Solirubrobacterales</taxon>
        <taxon>Conexibacteraceae</taxon>
        <taxon>Conexibacter</taxon>
    </lineage>
</organism>
<dbReference type="HOGENOM" id="CLU_2022791_0_0_11"/>
<evidence type="ECO:0000313" key="3">
    <source>
        <dbReference type="Proteomes" id="UP000008229"/>
    </source>
</evidence>
<evidence type="ECO:0008006" key="4">
    <source>
        <dbReference type="Google" id="ProtNLM"/>
    </source>
</evidence>
<protein>
    <recommendedName>
        <fullName evidence="4">TadE family protein</fullName>
    </recommendedName>
</protein>
<dbReference type="Proteomes" id="UP000008229">
    <property type="component" value="Chromosome"/>
</dbReference>
<evidence type="ECO:0000313" key="2">
    <source>
        <dbReference type="EMBL" id="ADB52952.1"/>
    </source>
</evidence>
<feature type="transmembrane region" description="Helical" evidence="1">
    <location>
        <begin position="21"/>
        <end position="43"/>
    </location>
</feature>
<keyword evidence="3" id="KW-1185">Reference proteome</keyword>
<reference evidence="3" key="2">
    <citation type="submission" date="2010-01" db="EMBL/GenBank/DDBJ databases">
        <title>The complete genome of Conexibacter woesei DSM 14684.</title>
        <authorList>
            <consortium name="US DOE Joint Genome Institute (JGI-PGF)"/>
            <person name="Lucas S."/>
            <person name="Copeland A."/>
            <person name="Lapidus A."/>
            <person name="Glavina del Rio T."/>
            <person name="Dalin E."/>
            <person name="Tice H."/>
            <person name="Bruce D."/>
            <person name="Goodwin L."/>
            <person name="Pitluck S."/>
            <person name="Kyrpides N."/>
            <person name="Mavromatis K."/>
            <person name="Ivanova N."/>
            <person name="Mikhailova N."/>
            <person name="Chertkov O."/>
            <person name="Brettin T."/>
            <person name="Detter J.C."/>
            <person name="Han C."/>
            <person name="Larimer F."/>
            <person name="Land M."/>
            <person name="Hauser L."/>
            <person name="Markowitz V."/>
            <person name="Cheng J.-F."/>
            <person name="Hugenholtz P."/>
            <person name="Woyke T."/>
            <person name="Wu D."/>
            <person name="Pukall R."/>
            <person name="Steenblock K."/>
            <person name="Schneider S."/>
            <person name="Klenk H.-P."/>
            <person name="Eisen J.A."/>
        </authorList>
    </citation>
    <scope>NUCLEOTIDE SEQUENCE [LARGE SCALE GENOMIC DNA]</scope>
    <source>
        <strain evidence="3">DSM 14684 / CIP 108061 / JCM 11494 / NBRC 100937 / ID131577</strain>
    </source>
</reference>
<reference evidence="2 3" key="1">
    <citation type="journal article" date="2010" name="Stand. Genomic Sci.">
        <title>Complete genome sequence of Conexibacter woesei type strain (ID131577).</title>
        <authorList>
            <person name="Pukall R."/>
            <person name="Lapidus A."/>
            <person name="Glavina Del Rio T."/>
            <person name="Copeland A."/>
            <person name="Tice H."/>
            <person name="Cheng J.-F."/>
            <person name="Lucas S."/>
            <person name="Chen F."/>
            <person name="Nolan M."/>
            <person name="Bruce D."/>
            <person name="Goodwin L."/>
            <person name="Pitluck S."/>
            <person name="Mavromatis K."/>
            <person name="Ivanova N."/>
            <person name="Ovchinnikova G."/>
            <person name="Pati A."/>
            <person name="Chen A."/>
            <person name="Palaniappan K."/>
            <person name="Land M."/>
            <person name="Hauser L."/>
            <person name="Chang Y.-J."/>
            <person name="Jeffries C.D."/>
            <person name="Chain P."/>
            <person name="Meincke L."/>
            <person name="Sims D."/>
            <person name="Brettin T."/>
            <person name="Detter J.C."/>
            <person name="Rohde M."/>
            <person name="Goeker M."/>
            <person name="Bristow J."/>
            <person name="Eisen J.A."/>
            <person name="Markowitz V."/>
            <person name="Kyrpides N.C."/>
            <person name="Klenk H.-P."/>
            <person name="Hugenholtz P."/>
        </authorList>
    </citation>
    <scope>NUCLEOTIDE SEQUENCE [LARGE SCALE GENOMIC DNA]</scope>
    <source>
        <strain evidence="3">DSM 14684 / CIP 108061 / JCM 11494 / NBRC 100937 / ID131577</strain>
    </source>
</reference>
<evidence type="ECO:0000256" key="1">
    <source>
        <dbReference type="SAM" id="Phobius"/>
    </source>
</evidence>
<keyword evidence="1" id="KW-0472">Membrane</keyword>
<proteinExistence type="predicted"/>
<dbReference type="STRING" id="469383.Cwoe_4539"/>
<dbReference type="AlphaFoldDB" id="D3F8V7"/>